<organism evidence="3 4">
    <name type="scientific">Clytia hemisphaerica</name>
    <dbReference type="NCBI Taxonomy" id="252671"/>
    <lineage>
        <taxon>Eukaryota</taxon>
        <taxon>Metazoa</taxon>
        <taxon>Cnidaria</taxon>
        <taxon>Hydrozoa</taxon>
        <taxon>Hydroidolina</taxon>
        <taxon>Leptothecata</taxon>
        <taxon>Obeliida</taxon>
        <taxon>Clytiidae</taxon>
        <taxon>Clytia</taxon>
    </lineage>
</organism>
<dbReference type="GO" id="GO:0016477">
    <property type="term" value="P:cell migration"/>
    <property type="evidence" value="ECO:0007669"/>
    <property type="project" value="TreeGrafter"/>
</dbReference>
<evidence type="ECO:0000259" key="2">
    <source>
        <dbReference type="PROSITE" id="PS50106"/>
    </source>
</evidence>
<dbReference type="Proteomes" id="UP000594262">
    <property type="component" value="Unplaced"/>
</dbReference>
<dbReference type="InterPro" id="IPR001478">
    <property type="entry name" value="PDZ"/>
</dbReference>
<dbReference type="GO" id="GO:0046578">
    <property type="term" value="P:regulation of Ras protein signal transduction"/>
    <property type="evidence" value="ECO:0007669"/>
    <property type="project" value="TreeGrafter"/>
</dbReference>
<dbReference type="InterPro" id="IPR036034">
    <property type="entry name" value="PDZ_sf"/>
</dbReference>
<feature type="compositionally biased region" description="Low complexity" evidence="1">
    <location>
        <begin position="130"/>
        <end position="146"/>
    </location>
</feature>
<accession>A0A7M5ULF4</accession>
<feature type="region of interest" description="Disordered" evidence="1">
    <location>
        <begin position="130"/>
        <end position="153"/>
    </location>
</feature>
<evidence type="ECO:0000313" key="4">
    <source>
        <dbReference type="Proteomes" id="UP000594262"/>
    </source>
</evidence>
<proteinExistence type="predicted"/>
<dbReference type="GeneID" id="136809878"/>
<dbReference type="PROSITE" id="PS50106">
    <property type="entry name" value="PDZ"/>
    <property type="match status" value="1"/>
</dbReference>
<reference evidence="3" key="1">
    <citation type="submission" date="2021-01" db="UniProtKB">
        <authorList>
            <consortium name="EnsemblMetazoa"/>
        </authorList>
    </citation>
    <scope>IDENTIFICATION</scope>
</reference>
<dbReference type="GO" id="GO:0005096">
    <property type="term" value="F:GTPase activator activity"/>
    <property type="evidence" value="ECO:0007669"/>
    <property type="project" value="TreeGrafter"/>
</dbReference>
<dbReference type="RefSeq" id="XP_066922537.1">
    <property type="nucleotide sequence ID" value="XM_067066436.1"/>
</dbReference>
<dbReference type="Gene3D" id="2.30.42.10">
    <property type="match status" value="1"/>
</dbReference>
<evidence type="ECO:0000256" key="1">
    <source>
        <dbReference type="SAM" id="MobiDB-lite"/>
    </source>
</evidence>
<dbReference type="GO" id="GO:0097060">
    <property type="term" value="C:synaptic membrane"/>
    <property type="evidence" value="ECO:0007669"/>
    <property type="project" value="TreeGrafter"/>
</dbReference>
<feature type="region of interest" description="Disordered" evidence="1">
    <location>
        <begin position="77"/>
        <end position="105"/>
    </location>
</feature>
<dbReference type="SMART" id="SM00228">
    <property type="entry name" value="PDZ"/>
    <property type="match status" value="1"/>
</dbReference>
<name>A0A7M5ULF4_9CNID</name>
<sequence length="461" mass="52202">MDSSSLSSSNSYMNYYDMVTYDSSINMDTYSDETSVNTDDFYHDNHSTVTTNDSYYGGEFDNFSLDSRCFYEDTDFSSTEGSRAGSITTMSRSTPDSSLHSSSMGLNKGSLNVIQRIPRKQSRGILKTKNGSFQNDNNNNINVNRNSQSADEGTTITHETLEKLRETELEDVLQYARDIINPDPKAKITFCTQSAKVVEGSFKHMLSIKELSSKTGAFKYRTIDILRNTDEEIGISLRRGDGWEKGEGIYVSRISLGSIFDQFEILRVGDEIVQVNKVDVKKMSVDDVIRLMHIPEKLSVTVKMLTPFSKKRLDRSGIEELKKNRYLSHSTGHLNNQRKFLPPTVSSRSNECLSKVAHLQIGDKRQFNLNNRHQQRTKQRSNTAMDTTNTNSTFSSLHSDFQRQRDSSQKAIKISPYRSMEGGKIASSGGGGRCLSPIHEFSNATTQMQRKQSYVRWFDES</sequence>
<dbReference type="Pfam" id="PF00595">
    <property type="entry name" value="PDZ"/>
    <property type="match status" value="1"/>
</dbReference>
<dbReference type="SUPFAM" id="SSF50156">
    <property type="entry name" value="PDZ domain-like"/>
    <property type="match status" value="1"/>
</dbReference>
<dbReference type="PANTHER" id="PTHR46150">
    <property type="entry name" value="RHO GTPASE-ACTIVATING PROTEIN 100F"/>
    <property type="match status" value="1"/>
</dbReference>
<dbReference type="AlphaFoldDB" id="A0A7M5ULF4"/>
<dbReference type="OrthoDB" id="120383at2759"/>
<dbReference type="EnsemblMetazoa" id="CLYHEMT011878.1">
    <property type="protein sequence ID" value="CLYHEMP011878.1"/>
    <property type="gene ID" value="CLYHEMG011878"/>
</dbReference>
<feature type="region of interest" description="Disordered" evidence="1">
    <location>
        <begin position="367"/>
        <end position="410"/>
    </location>
</feature>
<feature type="domain" description="PDZ" evidence="2">
    <location>
        <begin position="222"/>
        <end position="292"/>
    </location>
</feature>
<keyword evidence="4" id="KW-1185">Reference proteome</keyword>
<dbReference type="PANTHER" id="PTHR46150:SF3">
    <property type="entry name" value="RHO GTPASE-ACTIVATING PROTEIN 100F"/>
    <property type="match status" value="1"/>
</dbReference>
<feature type="compositionally biased region" description="Polar residues" evidence="1">
    <location>
        <begin position="380"/>
        <end position="399"/>
    </location>
</feature>
<protein>
    <recommendedName>
        <fullName evidence="2">PDZ domain-containing protein</fullName>
    </recommendedName>
</protein>
<evidence type="ECO:0000313" key="3">
    <source>
        <dbReference type="EnsemblMetazoa" id="CLYHEMP011878.1"/>
    </source>
</evidence>
<dbReference type="InterPro" id="IPR052118">
    <property type="entry name" value="Rho-GAP_regulator"/>
</dbReference>